<gene>
    <name evidence="7" type="ORF">GHO28_05475</name>
</gene>
<feature type="domain" description="ABC transmembrane type-1" evidence="6">
    <location>
        <begin position="103"/>
        <end position="295"/>
    </location>
</feature>
<keyword evidence="2 5" id="KW-0812">Transmembrane</keyword>
<feature type="transmembrane region" description="Helical" evidence="5">
    <location>
        <begin position="102"/>
        <end position="126"/>
    </location>
</feature>
<dbReference type="AlphaFoldDB" id="A0A6I1WLD9"/>
<feature type="transmembrane region" description="Helical" evidence="5">
    <location>
        <begin position="138"/>
        <end position="158"/>
    </location>
</feature>
<reference evidence="7 8" key="1">
    <citation type="submission" date="2019-10" db="EMBL/GenBank/DDBJ databases">
        <title>Evaluation of single-gene subtyping targets for Pseudomonas.</title>
        <authorList>
            <person name="Reichler S.J."/>
            <person name="Orsi R.H."/>
            <person name="Wiedmann M."/>
            <person name="Martin N.H."/>
            <person name="Murphy S.I."/>
        </authorList>
    </citation>
    <scope>NUCLEOTIDE SEQUENCE [LARGE SCALE GENOMIC DNA]</scope>
    <source>
        <strain evidence="7 8">FSL R10-1876</strain>
    </source>
</reference>
<dbReference type="PANTHER" id="PTHR43879:SF1">
    <property type="entry name" value="GLUCOSE IMPORT SYSTEM PERMEASE PROTEIN GLCU"/>
    <property type="match status" value="1"/>
</dbReference>
<organism evidence="7 8">
    <name type="scientific">Pseudomonas helleri</name>
    <dbReference type="NCBI Taxonomy" id="1608996"/>
    <lineage>
        <taxon>Bacteria</taxon>
        <taxon>Pseudomonadati</taxon>
        <taxon>Pseudomonadota</taxon>
        <taxon>Gammaproteobacteria</taxon>
        <taxon>Pseudomonadales</taxon>
        <taxon>Pseudomonadaceae</taxon>
        <taxon>Pseudomonas</taxon>
    </lineage>
</organism>
<feature type="transmembrane region" description="Helical" evidence="5">
    <location>
        <begin position="35"/>
        <end position="60"/>
    </location>
</feature>
<dbReference type="Gene3D" id="1.10.3720.10">
    <property type="entry name" value="MetI-like"/>
    <property type="match status" value="1"/>
</dbReference>
<evidence type="ECO:0000256" key="5">
    <source>
        <dbReference type="RuleBase" id="RU363032"/>
    </source>
</evidence>
<dbReference type="SUPFAM" id="SSF161098">
    <property type="entry name" value="MetI-like"/>
    <property type="match status" value="1"/>
</dbReference>
<dbReference type="GO" id="GO:0055085">
    <property type="term" value="P:transmembrane transport"/>
    <property type="evidence" value="ECO:0007669"/>
    <property type="project" value="InterPro"/>
</dbReference>
<evidence type="ECO:0000313" key="7">
    <source>
        <dbReference type="EMBL" id="MQU41966.1"/>
    </source>
</evidence>
<comment type="subcellular location">
    <subcellularLocation>
        <location evidence="1 5">Cell membrane</location>
        <topology evidence="1 5">Multi-pass membrane protein</topology>
    </subcellularLocation>
</comment>
<dbReference type="PROSITE" id="PS50928">
    <property type="entry name" value="ABC_TM1"/>
    <property type="match status" value="1"/>
</dbReference>
<feature type="transmembrane region" description="Helical" evidence="5">
    <location>
        <begin position="211"/>
        <end position="237"/>
    </location>
</feature>
<proteinExistence type="inferred from homology"/>
<accession>A0A6I1WLD9</accession>
<dbReference type="InterPro" id="IPR000515">
    <property type="entry name" value="MetI-like"/>
</dbReference>
<evidence type="ECO:0000256" key="4">
    <source>
        <dbReference type="ARBA" id="ARBA00023136"/>
    </source>
</evidence>
<comment type="similarity">
    <text evidence="5">Belongs to the binding-protein-dependent transport system permease family.</text>
</comment>
<dbReference type="Proteomes" id="UP000466863">
    <property type="component" value="Unassembled WGS sequence"/>
</dbReference>
<dbReference type="Pfam" id="PF00528">
    <property type="entry name" value="BPD_transp_1"/>
    <property type="match status" value="1"/>
</dbReference>
<keyword evidence="4 5" id="KW-0472">Membrane</keyword>
<dbReference type="InterPro" id="IPR035906">
    <property type="entry name" value="MetI-like_sf"/>
</dbReference>
<dbReference type="GO" id="GO:0005886">
    <property type="term" value="C:plasma membrane"/>
    <property type="evidence" value="ECO:0007669"/>
    <property type="project" value="UniProtKB-SubCell"/>
</dbReference>
<evidence type="ECO:0000256" key="3">
    <source>
        <dbReference type="ARBA" id="ARBA00022989"/>
    </source>
</evidence>
<dbReference type="CDD" id="cd06261">
    <property type="entry name" value="TM_PBP2"/>
    <property type="match status" value="1"/>
</dbReference>
<evidence type="ECO:0000313" key="8">
    <source>
        <dbReference type="Proteomes" id="UP000466863"/>
    </source>
</evidence>
<keyword evidence="5" id="KW-0813">Transport</keyword>
<evidence type="ECO:0000259" key="6">
    <source>
        <dbReference type="PROSITE" id="PS50928"/>
    </source>
</evidence>
<comment type="caution">
    <text evidence="7">The sequence shown here is derived from an EMBL/GenBank/DDBJ whole genome shotgun (WGS) entry which is preliminary data.</text>
</comment>
<sequence length="310" mass="33518">MRSSNVNTTTAAINSRAVPAQHKATRVAVKTLRRIALYAVLTGFAGFFLFPLVVMVFASFKDMDAILHSSILGVPLNPTLQPWRDAWSSACIGTSCVGLRGYYLNTILIVVPSVLVSALIGAINGFALSKFRFYGANLVYGLILFGTFAPYQVMLVPISKMLGMLGLSNGIGGLILLHTVYGLPMTTMFFRNYFMTVPQDLIKAARVDGAGFWTTFFLIILPMATPMIVVTVIWQFTSIWNDFLFGVSFTSGANTPIMVALNNLVSSAGGERPYNIHMAGALLSALPTLVVYLLAGKYFVRGLMAGAVKG</sequence>
<feature type="transmembrane region" description="Helical" evidence="5">
    <location>
        <begin position="170"/>
        <end position="190"/>
    </location>
</feature>
<keyword evidence="3 5" id="KW-1133">Transmembrane helix</keyword>
<evidence type="ECO:0000256" key="2">
    <source>
        <dbReference type="ARBA" id="ARBA00022692"/>
    </source>
</evidence>
<name>A0A6I1WLD9_9PSED</name>
<dbReference type="PANTHER" id="PTHR43879">
    <property type="entry name" value="ABC TRANSPORTER PERMEASE PROTEIN"/>
    <property type="match status" value="1"/>
</dbReference>
<evidence type="ECO:0000256" key="1">
    <source>
        <dbReference type="ARBA" id="ARBA00004651"/>
    </source>
</evidence>
<feature type="transmembrane region" description="Helical" evidence="5">
    <location>
        <begin position="276"/>
        <end position="295"/>
    </location>
</feature>
<dbReference type="EMBL" id="WIVV01000015">
    <property type="protein sequence ID" value="MQU41966.1"/>
    <property type="molecule type" value="Genomic_DNA"/>
</dbReference>
<protein>
    <submittedName>
        <fullName evidence="7">ABC transporter permease subunit</fullName>
    </submittedName>
</protein>
<feature type="transmembrane region" description="Helical" evidence="5">
    <location>
        <begin position="243"/>
        <end position="264"/>
    </location>
</feature>